<dbReference type="EMBL" id="QGKV02001507">
    <property type="protein sequence ID" value="KAF3530960.1"/>
    <property type="molecule type" value="Genomic_DNA"/>
</dbReference>
<dbReference type="Proteomes" id="UP000266723">
    <property type="component" value="Unassembled WGS sequence"/>
</dbReference>
<reference evidence="3" key="2">
    <citation type="submission" date="2019-12" db="EMBL/GenBank/DDBJ databases">
        <authorList>
            <person name="Studholme D.J."/>
            <person name="Sarris P."/>
        </authorList>
    </citation>
    <scope>NUCLEOTIDE SEQUENCE</scope>
    <source>
        <strain evidence="3">PFS-1207/04</strain>
        <tissue evidence="3">Leaf</tissue>
    </source>
</reference>
<gene>
    <name evidence="3" type="ORF">DY000_02042947</name>
    <name evidence="2" type="ORF">F2Q70_00037277</name>
</gene>
<dbReference type="EMBL" id="QGKY02000246">
    <property type="protein sequence ID" value="KAF2586933.1"/>
    <property type="molecule type" value="Genomic_DNA"/>
</dbReference>
<evidence type="ECO:0000256" key="1">
    <source>
        <dbReference type="SAM" id="MobiDB-lite"/>
    </source>
</evidence>
<organism evidence="2">
    <name type="scientific">Brassica cretica</name>
    <name type="common">Mustard</name>
    <dbReference type="NCBI Taxonomy" id="69181"/>
    <lineage>
        <taxon>Eukaryota</taxon>
        <taxon>Viridiplantae</taxon>
        <taxon>Streptophyta</taxon>
        <taxon>Embryophyta</taxon>
        <taxon>Tracheophyta</taxon>
        <taxon>Spermatophyta</taxon>
        <taxon>Magnoliopsida</taxon>
        <taxon>eudicotyledons</taxon>
        <taxon>Gunneridae</taxon>
        <taxon>Pentapetalae</taxon>
        <taxon>rosids</taxon>
        <taxon>malvids</taxon>
        <taxon>Brassicales</taxon>
        <taxon>Brassicaceae</taxon>
        <taxon>Brassiceae</taxon>
        <taxon>Brassica</taxon>
    </lineage>
</organism>
<reference evidence="3 4" key="3">
    <citation type="journal article" date="2020" name="BMC Genomics">
        <title>Intraspecific diversification of the crop wild relative Brassica cretica Lam. using demographic model selection.</title>
        <authorList>
            <person name="Kioukis A."/>
            <person name="Michalopoulou V.A."/>
            <person name="Briers L."/>
            <person name="Pirintsos S."/>
            <person name="Studholme D.J."/>
            <person name="Pavlidis P."/>
            <person name="Sarris P.F."/>
        </authorList>
    </citation>
    <scope>NUCLEOTIDE SEQUENCE [LARGE SCALE GENOMIC DNA]</scope>
    <source>
        <strain evidence="4">cv. PFS-1207/04</strain>
        <strain evidence="3">PFS-1207/04</strain>
    </source>
</reference>
<accession>A0A8S9JZX9</accession>
<comment type="caution">
    <text evidence="2">The sequence shown here is derived from an EMBL/GenBank/DDBJ whole genome shotgun (WGS) entry which is preliminary data.</text>
</comment>
<name>A0A8S9JZX9_BRACR</name>
<feature type="region of interest" description="Disordered" evidence="1">
    <location>
        <begin position="42"/>
        <end position="92"/>
    </location>
</feature>
<evidence type="ECO:0000313" key="2">
    <source>
        <dbReference type="EMBL" id="KAF2586933.1"/>
    </source>
</evidence>
<reference evidence="2" key="1">
    <citation type="submission" date="2019-12" db="EMBL/GenBank/DDBJ databases">
        <title>Genome sequencing and annotation of Brassica cretica.</title>
        <authorList>
            <person name="Studholme D.J."/>
            <person name="Sarris P.F."/>
        </authorList>
    </citation>
    <scope>NUCLEOTIDE SEQUENCE</scope>
    <source>
        <strain evidence="2">PFS-102/07</strain>
        <tissue evidence="2">Leaf</tissue>
    </source>
</reference>
<proteinExistence type="predicted"/>
<keyword evidence="4" id="KW-1185">Reference proteome</keyword>
<evidence type="ECO:0000313" key="4">
    <source>
        <dbReference type="Proteomes" id="UP000266723"/>
    </source>
</evidence>
<sequence length="92" mass="9819">MLQIQRKSLGFRGPVLQILKKSPLEEIESLVSTRTTARLIPTTAKLDDDETRAPESTAWTGSRSGASDEDGDTDATEEAWSRLGGDGGAVTA</sequence>
<protein>
    <submittedName>
        <fullName evidence="2">Uncharacterized protein</fullName>
    </submittedName>
</protein>
<feature type="compositionally biased region" description="Acidic residues" evidence="1">
    <location>
        <begin position="67"/>
        <end position="77"/>
    </location>
</feature>
<dbReference type="AlphaFoldDB" id="A0A8S9JZX9"/>
<evidence type="ECO:0000313" key="3">
    <source>
        <dbReference type="EMBL" id="KAF3530960.1"/>
    </source>
</evidence>